<feature type="transmembrane region" description="Helical" evidence="7">
    <location>
        <begin position="114"/>
        <end position="137"/>
    </location>
</feature>
<evidence type="ECO:0000256" key="1">
    <source>
        <dbReference type="ARBA" id="ARBA00004141"/>
    </source>
</evidence>
<dbReference type="Pfam" id="PF03073">
    <property type="entry name" value="TspO_MBR"/>
    <property type="match status" value="1"/>
</dbReference>
<protein>
    <submittedName>
        <fullName evidence="8">Tryptophan-rich sensory protein</fullName>
    </submittedName>
</protein>
<sequence>MELPTTPQPTTQPPAADGDGRRTAGRVKSALVLVAFLAISFGVAALGSIATAGNVDGWYADADKAFWNPPNWVFGPAWTLLYTLMSVAAWLVWRKRRSEDWPVGLRSTSAAVRRALGLYVAQLVLNAIWTPVFFGLYPTIGPAALWIALAIILALDIAVLLTMLAFWRVSKVAAWLLVPYWAWVLYATTLNAALALLNS</sequence>
<dbReference type="CDD" id="cd15904">
    <property type="entry name" value="TSPO_MBR"/>
    <property type="match status" value="1"/>
</dbReference>
<comment type="subcellular location">
    <subcellularLocation>
        <location evidence="1">Membrane</location>
        <topology evidence="1">Multi-pass membrane protein</topology>
    </subcellularLocation>
</comment>
<dbReference type="PIRSF" id="PIRSF005859">
    <property type="entry name" value="PBR"/>
    <property type="match status" value="1"/>
</dbReference>
<feature type="transmembrane region" description="Helical" evidence="7">
    <location>
        <begin position="72"/>
        <end position="93"/>
    </location>
</feature>
<dbReference type="InterPro" id="IPR004307">
    <property type="entry name" value="TspO_MBR"/>
</dbReference>
<comment type="caution">
    <text evidence="8">The sequence shown here is derived from an EMBL/GenBank/DDBJ whole genome shotgun (WGS) entry which is preliminary data.</text>
</comment>
<feature type="transmembrane region" description="Helical" evidence="7">
    <location>
        <begin position="30"/>
        <end position="52"/>
    </location>
</feature>
<comment type="similarity">
    <text evidence="2">Belongs to the TspO/BZRP family.</text>
</comment>
<evidence type="ECO:0000256" key="4">
    <source>
        <dbReference type="ARBA" id="ARBA00022989"/>
    </source>
</evidence>
<dbReference type="Gene3D" id="1.20.1260.100">
    <property type="entry name" value="TspO/MBR protein"/>
    <property type="match status" value="1"/>
</dbReference>
<reference evidence="8 9" key="1">
    <citation type="submission" date="2020-08" db="EMBL/GenBank/DDBJ databases">
        <title>Sequencing the genomes of 1000 actinobacteria strains.</title>
        <authorList>
            <person name="Klenk H.-P."/>
        </authorList>
    </citation>
    <scope>NUCLEOTIDE SEQUENCE [LARGE SCALE GENOMIC DNA]</scope>
    <source>
        <strain evidence="8 9">DSM 105784</strain>
    </source>
</reference>
<evidence type="ECO:0000256" key="5">
    <source>
        <dbReference type="ARBA" id="ARBA00023136"/>
    </source>
</evidence>
<keyword evidence="5 7" id="KW-0472">Membrane</keyword>
<dbReference type="PANTHER" id="PTHR10057">
    <property type="entry name" value="PERIPHERAL-TYPE BENZODIAZEPINE RECEPTOR"/>
    <property type="match status" value="1"/>
</dbReference>
<evidence type="ECO:0000256" key="6">
    <source>
        <dbReference type="SAM" id="MobiDB-lite"/>
    </source>
</evidence>
<dbReference type="FunFam" id="1.20.1260.100:FF:000001">
    <property type="entry name" value="translocator protein 2"/>
    <property type="match status" value="1"/>
</dbReference>
<dbReference type="GO" id="GO:0033013">
    <property type="term" value="P:tetrapyrrole metabolic process"/>
    <property type="evidence" value="ECO:0007669"/>
    <property type="project" value="UniProtKB-ARBA"/>
</dbReference>
<dbReference type="RefSeq" id="WP_184234219.1">
    <property type="nucleotide sequence ID" value="NZ_JACHMJ010000001.1"/>
</dbReference>
<dbReference type="InterPro" id="IPR038330">
    <property type="entry name" value="TspO/MBR-related_sf"/>
</dbReference>
<evidence type="ECO:0000256" key="3">
    <source>
        <dbReference type="ARBA" id="ARBA00022692"/>
    </source>
</evidence>
<accession>A0A841AMN8</accession>
<evidence type="ECO:0000256" key="7">
    <source>
        <dbReference type="SAM" id="Phobius"/>
    </source>
</evidence>
<feature type="region of interest" description="Disordered" evidence="6">
    <location>
        <begin position="1"/>
        <end position="22"/>
    </location>
</feature>
<keyword evidence="9" id="KW-1185">Reference proteome</keyword>
<feature type="transmembrane region" description="Helical" evidence="7">
    <location>
        <begin position="143"/>
        <end position="167"/>
    </location>
</feature>
<feature type="compositionally biased region" description="Pro residues" evidence="6">
    <location>
        <begin position="1"/>
        <end position="12"/>
    </location>
</feature>
<keyword evidence="3 7" id="KW-0812">Transmembrane</keyword>
<dbReference type="EMBL" id="JACHMJ010000001">
    <property type="protein sequence ID" value="MBB5842689.1"/>
    <property type="molecule type" value="Genomic_DNA"/>
</dbReference>
<dbReference type="AlphaFoldDB" id="A0A841AMN8"/>
<evidence type="ECO:0000256" key="2">
    <source>
        <dbReference type="ARBA" id="ARBA00007524"/>
    </source>
</evidence>
<dbReference type="PANTHER" id="PTHR10057:SF0">
    <property type="entry name" value="TRANSLOCATOR PROTEIN"/>
    <property type="match status" value="1"/>
</dbReference>
<proteinExistence type="inferred from homology"/>
<organism evidence="8 9">
    <name type="scientific">Conyzicola lurida</name>
    <dbReference type="NCBI Taxonomy" id="1172621"/>
    <lineage>
        <taxon>Bacteria</taxon>
        <taxon>Bacillati</taxon>
        <taxon>Actinomycetota</taxon>
        <taxon>Actinomycetes</taxon>
        <taxon>Micrococcales</taxon>
        <taxon>Microbacteriaceae</taxon>
        <taxon>Conyzicola</taxon>
    </lineage>
</organism>
<evidence type="ECO:0000313" key="9">
    <source>
        <dbReference type="Proteomes" id="UP000536685"/>
    </source>
</evidence>
<name>A0A841AMN8_9MICO</name>
<keyword evidence="4 7" id="KW-1133">Transmembrane helix</keyword>
<gene>
    <name evidence="8" type="ORF">HD599_001012</name>
</gene>
<feature type="transmembrane region" description="Helical" evidence="7">
    <location>
        <begin position="174"/>
        <end position="197"/>
    </location>
</feature>
<evidence type="ECO:0000313" key="8">
    <source>
        <dbReference type="EMBL" id="MBB5842689.1"/>
    </source>
</evidence>
<dbReference type="Proteomes" id="UP000536685">
    <property type="component" value="Unassembled WGS sequence"/>
</dbReference>
<dbReference type="GO" id="GO:0016020">
    <property type="term" value="C:membrane"/>
    <property type="evidence" value="ECO:0007669"/>
    <property type="project" value="UniProtKB-SubCell"/>
</dbReference>